<evidence type="ECO:0000313" key="3">
    <source>
        <dbReference type="Proteomes" id="UP000266183"/>
    </source>
</evidence>
<proteinExistence type="predicted"/>
<evidence type="ECO:0000313" key="2">
    <source>
        <dbReference type="EMBL" id="AYB33983.1"/>
    </source>
</evidence>
<organism evidence="2 3">
    <name type="scientific">Chryseolinea soli</name>
    <dbReference type="NCBI Taxonomy" id="2321403"/>
    <lineage>
        <taxon>Bacteria</taxon>
        <taxon>Pseudomonadati</taxon>
        <taxon>Bacteroidota</taxon>
        <taxon>Cytophagia</taxon>
        <taxon>Cytophagales</taxon>
        <taxon>Fulvivirgaceae</taxon>
        <taxon>Chryseolinea</taxon>
    </lineage>
</organism>
<dbReference type="AlphaFoldDB" id="A0A385SQB3"/>
<sequence>MIGEKFFPSPKPKKQGIPKRMRSQTITIMTGILIAAFQATAQEVVPHNFAVWPGVELFLPFREDSRWGLFAEGYVKRVHFLKDPQGLFWRLGGSYYLKNGNRISGGLAWQYNYPYDAAALPYPWTDWRIWQQYMIRHVSPKNKEHAWVYRIRLEERWFGRKNDPTDEGYDYYKFETTLRLMLRSQWYIKPRVGVAVYDEVHLRVYSEERDEKIFDQNRIYAGLIYALDRDRYWRIETGYMFHSMWNAPESEPGRERINHTWRITLTGDVPLRKKLSTVRR</sequence>
<gene>
    <name evidence="2" type="ORF">D4L85_26895</name>
</gene>
<dbReference type="KEGG" id="chk:D4L85_26895"/>
<evidence type="ECO:0000256" key="1">
    <source>
        <dbReference type="SAM" id="MobiDB-lite"/>
    </source>
</evidence>
<dbReference type="InterPro" id="IPR019619">
    <property type="entry name" value="DUF2490"/>
</dbReference>
<name>A0A385SQB3_9BACT</name>
<accession>A0A385SQB3</accession>
<dbReference type="Proteomes" id="UP000266183">
    <property type="component" value="Chromosome"/>
</dbReference>
<feature type="compositionally biased region" description="Basic residues" evidence="1">
    <location>
        <begin position="11"/>
        <end position="20"/>
    </location>
</feature>
<protein>
    <submittedName>
        <fullName evidence="2">DUF2490 domain-containing protein</fullName>
    </submittedName>
</protein>
<reference evidence="3" key="1">
    <citation type="submission" date="2018-09" db="EMBL/GenBank/DDBJ databases">
        <title>Chryseolinea sp. KIS68-18 isolated from soil.</title>
        <authorList>
            <person name="Weon H.-Y."/>
            <person name="Kwon S.-W."/>
            <person name="Lee S.A."/>
        </authorList>
    </citation>
    <scope>NUCLEOTIDE SEQUENCE [LARGE SCALE GENOMIC DNA]</scope>
    <source>
        <strain evidence="3">KIS68-18</strain>
    </source>
</reference>
<dbReference type="EMBL" id="CP032382">
    <property type="protein sequence ID" value="AYB33983.1"/>
    <property type="molecule type" value="Genomic_DNA"/>
</dbReference>
<feature type="region of interest" description="Disordered" evidence="1">
    <location>
        <begin position="1"/>
        <end position="20"/>
    </location>
</feature>
<keyword evidence="3" id="KW-1185">Reference proteome</keyword>
<dbReference type="Pfam" id="PF10677">
    <property type="entry name" value="DUF2490"/>
    <property type="match status" value="1"/>
</dbReference>